<dbReference type="Pfam" id="PF09148">
    <property type="entry name" value="DUF1934"/>
    <property type="match status" value="1"/>
</dbReference>
<name>A0A1T4WFY3_9CLOT</name>
<dbReference type="InterPro" id="IPR015231">
    <property type="entry name" value="DUF1934"/>
</dbReference>
<dbReference type="RefSeq" id="WP_078695195.1">
    <property type="nucleotide sequence ID" value="NZ_FUYH01000001.1"/>
</dbReference>
<dbReference type="EMBL" id="FUYH01000001">
    <property type="protein sequence ID" value="SKA76223.1"/>
    <property type="molecule type" value="Genomic_DNA"/>
</dbReference>
<gene>
    <name evidence="1" type="ORF">SAMN05443428_101161</name>
</gene>
<evidence type="ECO:0000313" key="2">
    <source>
        <dbReference type="Proteomes" id="UP000190105"/>
    </source>
</evidence>
<sequence>MESKVLISVKTKQYIDGEPEIIELITEGNFFKEDNKYMAVYDESEISGMEGTKTTLKIEDNSLTIIRRGTTNSNLVFRKGVNDVSIYSTPFGSLEVMIKPTKVDIDVNERGGKVQLEYRMEAAGFEPIDNSLELNIKPVQ</sequence>
<reference evidence="2" key="1">
    <citation type="submission" date="2017-02" db="EMBL/GenBank/DDBJ databases">
        <authorList>
            <person name="Varghese N."/>
            <person name="Submissions S."/>
        </authorList>
    </citation>
    <scope>NUCLEOTIDE SEQUENCE [LARGE SCALE GENOMIC DNA]</scope>
    <source>
        <strain evidence="2">USBA 833</strain>
    </source>
</reference>
<proteinExistence type="predicted"/>
<evidence type="ECO:0000313" key="1">
    <source>
        <dbReference type="EMBL" id="SKA76223.1"/>
    </source>
</evidence>
<organism evidence="1 2">
    <name type="scientific">Caloramator quimbayensis</name>
    <dbReference type="NCBI Taxonomy" id="1147123"/>
    <lineage>
        <taxon>Bacteria</taxon>
        <taxon>Bacillati</taxon>
        <taxon>Bacillota</taxon>
        <taxon>Clostridia</taxon>
        <taxon>Eubacteriales</taxon>
        <taxon>Clostridiaceae</taxon>
        <taxon>Caloramator</taxon>
    </lineage>
</organism>
<dbReference type="Gene3D" id="2.40.128.20">
    <property type="match status" value="1"/>
</dbReference>
<dbReference type="AlphaFoldDB" id="A0A1T4WFY3"/>
<dbReference type="InterPro" id="IPR012674">
    <property type="entry name" value="Calycin"/>
</dbReference>
<accession>A0A1T4WFY3</accession>
<dbReference type="Proteomes" id="UP000190105">
    <property type="component" value="Unassembled WGS sequence"/>
</dbReference>
<dbReference type="STRING" id="1147123.SAMN05443428_101161"/>
<dbReference type="OrthoDB" id="1680906at2"/>
<protein>
    <submittedName>
        <fullName evidence="1">Uncharacterized beta-barrel protein YwiB, DUF1934 family</fullName>
    </submittedName>
</protein>
<dbReference type="SUPFAM" id="SSF50814">
    <property type="entry name" value="Lipocalins"/>
    <property type="match status" value="1"/>
</dbReference>
<keyword evidence="2" id="KW-1185">Reference proteome</keyword>